<accession>A0A7D4AW95</accession>
<dbReference type="EMBL" id="CP053892">
    <property type="protein sequence ID" value="QKG27268.1"/>
    <property type="molecule type" value="Genomic_DNA"/>
</dbReference>
<evidence type="ECO:0000313" key="2">
    <source>
        <dbReference type="Proteomes" id="UP000501240"/>
    </source>
</evidence>
<reference evidence="1 2" key="1">
    <citation type="submission" date="2020-05" db="EMBL/GenBank/DDBJ databases">
        <title>Actinomadura verrucosospora NRRL-B18236 (PFL_A860) Genome sequencing and assembly.</title>
        <authorList>
            <person name="Samborskyy M."/>
        </authorList>
    </citation>
    <scope>NUCLEOTIDE SEQUENCE [LARGE SCALE GENOMIC DNA]</scope>
    <source>
        <strain evidence="1 2">NRRL:B18236</strain>
    </source>
</reference>
<name>A0A7D4AW95_ACTVE</name>
<keyword evidence="2" id="KW-1185">Reference proteome</keyword>
<proteinExistence type="predicted"/>
<organism evidence="1 2">
    <name type="scientific">Actinomadura verrucosospora</name>
    <dbReference type="NCBI Taxonomy" id="46165"/>
    <lineage>
        <taxon>Bacteria</taxon>
        <taxon>Bacillati</taxon>
        <taxon>Actinomycetota</taxon>
        <taxon>Actinomycetes</taxon>
        <taxon>Streptosporangiales</taxon>
        <taxon>Thermomonosporaceae</taxon>
        <taxon>Actinomadura</taxon>
    </lineage>
</organism>
<dbReference type="AlphaFoldDB" id="A0A7D4AW95"/>
<sequence length="57" mass="6542">MRVCCLGRAGLNITVAWPPRLLEHARRVAAEHHAFCPDLRSVTSRRRWRMRCSQGVG</sequence>
<gene>
    <name evidence="1" type="ORF">ACTIVE_8921</name>
</gene>
<protein>
    <submittedName>
        <fullName evidence="1">Uncharacterized protein</fullName>
    </submittedName>
</protein>
<evidence type="ECO:0000313" key="1">
    <source>
        <dbReference type="EMBL" id="QKG27268.1"/>
    </source>
</evidence>
<dbReference type="Proteomes" id="UP000501240">
    <property type="component" value="Chromosome"/>
</dbReference>